<accession>A0A9D5DE87</accession>
<dbReference type="Proteomes" id="UP001085076">
    <property type="component" value="Miscellaneous, Linkage group lg01"/>
</dbReference>
<dbReference type="AlphaFoldDB" id="A0A9D5DE87"/>
<reference evidence="1" key="2">
    <citation type="journal article" date="2022" name="Hortic Res">
        <title>The genome of Dioscorea zingiberensis sheds light on the biosynthesis, origin and evolution of the medicinally important diosgenin saponins.</title>
        <authorList>
            <person name="Li Y."/>
            <person name="Tan C."/>
            <person name="Li Z."/>
            <person name="Guo J."/>
            <person name="Li S."/>
            <person name="Chen X."/>
            <person name="Wang C."/>
            <person name="Dai X."/>
            <person name="Yang H."/>
            <person name="Song W."/>
            <person name="Hou L."/>
            <person name="Xu J."/>
            <person name="Tong Z."/>
            <person name="Xu A."/>
            <person name="Yuan X."/>
            <person name="Wang W."/>
            <person name="Yang Q."/>
            <person name="Chen L."/>
            <person name="Sun Z."/>
            <person name="Wang K."/>
            <person name="Pan B."/>
            <person name="Chen J."/>
            <person name="Bao Y."/>
            <person name="Liu F."/>
            <person name="Qi X."/>
            <person name="Gang D.R."/>
            <person name="Wen J."/>
            <person name="Li J."/>
        </authorList>
    </citation>
    <scope>NUCLEOTIDE SEQUENCE</scope>
    <source>
        <strain evidence="1">Dzin_1.0</strain>
    </source>
</reference>
<dbReference type="Gene3D" id="3.30.420.10">
    <property type="entry name" value="Ribonuclease H-like superfamily/Ribonuclease H"/>
    <property type="match status" value="1"/>
</dbReference>
<comment type="caution">
    <text evidence="1">The sequence shown here is derived from an EMBL/GenBank/DDBJ whole genome shotgun (WGS) entry which is preliminary data.</text>
</comment>
<evidence type="ECO:0000313" key="1">
    <source>
        <dbReference type="EMBL" id="KAJ0988812.1"/>
    </source>
</evidence>
<name>A0A9D5DE87_9LILI</name>
<evidence type="ECO:0000313" key="2">
    <source>
        <dbReference type="Proteomes" id="UP001085076"/>
    </source>
</evidence>
<dbReference type="OrthoDB" id="607706at2759"/>
<keyword evidence="2" id="KW-1185">Reference proteome</keyword>
<sequence length="164" mass="19041">MPYVIRRDPDVPVTADQSCYIVEINDEYILQVTFISDGGRIQEWLDRFIAPYRGEIISVHAEPRPFNCGLASPCLQPNIFALFVAVGDRVLVLPVRRNQNLPALYVVDLFLNERLYFVGMHIERLCQWLGKWGLLIKRSRELRAFAIENTNRPDLWTPSLRKLV</sequence>
<dbReference type="EMBL" id="JAGGNH010000001">
    <property type="protein sequence ID" value="KAJ0988812.1"/>
    <property type="molecule type" value="Genomic_DNA"/>
</dbReference>
<organism evidence="1 2">
    <name type="scientific">Dioscorea zingiberensis</name>
    <dbReference type="NCBI Taxonomy" id="325984"/>
    <lineage>
        <taxon>Eukaryota</taxon>
        <taxon>Viridiplantae</taxon>
        <taxon>Streptophyta</taxon>
        <taxon>Embryophyta</taxon>
        <taxon>Tracheophyta</taxon>
        <taxon>Spermatophyta</taxon>
        <taxon>Magnoliopsida</taxon>
        <taxon>Liliopsida</taxon>
        <taxon>Dioscoreales</taxon>
        <taxon>Dioscoreaceae</taxon>
        <taxon>Dioscorea</taxon>
    </lineage>
</organism>
<dbReference type="GO" id="GO:0003676">
    <property type="term" value="F:nucleic acid binding"/>
    <property type="evidence" value="ECO:0007669"/>
    <property type="project" value="InterPro"/>
</dbReference>
<dbReference type="InterPro" id="IPR036397">
    <property type="entry name" value="RNaseH_sf"/>
</dbReference>
<gene>
    <name evidence="1" type="ORF">J5N97_007168</name>
</gene>
<proteinExistence type="predicted"/>
<reference evidence="1" key="1">
    <citation type="submission" date="2021-03" db="EMBL/GenBank/DDBJ databases">
        <authorList>
            <person name="Li Z."/>
            <person name="Yang C."/>
        </authorList>
    </citation>
    <scope>NUCLEOTIDE SEQUENCE</scope>
    <source>
        <strain evidence="1">Dzin_1.0</strain>
        <tissue evidence="1">Leaf</tissue>
    </source>
</reference>
<protein>
    <submittedName>
        <fullName evidence="1">Uncharacterized protein</fullName>
    </submittedName>
</protein>